<feature type="domain" description="Bacteriophage CI repressor N-terminal" evidence="1">
    <location>
        <begin position="14"/>
        <end position="78"/>
    </location>
</feature>
<proteinExistence type="predicted"/>
<sequence length="200" mass="22418">MNRITVGTDSGGREAIHRIVEAYGFKSRQQLCLHLDVSKSTMANRYMRDSFPAEWVIQCALETGASLLWLSTGQGEPFSNSERPSSFKAHSLAPALDKYLLADGSLVSEGKFIIDSSLLPQNTNNLIYLSNNHKSYIIDKDINEIKDGVWLVKIEGLFSLRKINRIPVNKIRVSDENISFDCSLDEIELIGRANITLNKN</sequence>
<dbReference type="InterPro" id="IPR010744">
    <property type="entry name" value="Phage_CI_N"/>
</dbReference>
<dbReference type="Pfam" id="PF07022">
    <property type="entry name" value="Phage_CI_repr"/>
    <property type="match status" value="1"/>
</dbReference>
<dbReference type="EMBL" id="CP026378">
    <property type="protein sequence ID" value="AUY26283.1"/>
    <property type="molecule type" value="Genomic_DNA"/>
</dbReference>
<reference evidence="3 4" key="1">
    <citation type="submission" date="2018-01" db="EMBL/GenBank/DDBJ databases">
        <title>Complete and assembled Genome of Pantoea calida DSM22759T.</title>
        <authorList>
            <person name="Stevens M.J.A."/>
            <person name="Zurfluh K."/>
            <person name="Stephan R."/>
        </authorList>
    </citation>
    <scope>NUCLEOTIDE SEQUENCE [LARGE SCALE GENOMIC DNA]</scope>
    <source>
        <strain evidence="3 4">DSM 22759</strain>
    </source>
</reference>
<dbReference type="Gene3D" id="1.10.260.40">
    <property type="entry name" value="lambda repressor-like DNA-binding domains"/>
    <property type="match status" value="1"/>
</dbReference>
<dbReference type="Gene3D" id="2.10.109.10">
    <property type="entry name" value="Umud Fragment, subunit A"/>
    <property type="match status" value="1"/>
</dbReference>
<dbReference type="InterPro" id="IPR032499">
    <property type="entry name" value="Phage_CI_C"/>
</dbReference>
<dbReference type="Pfam" id="PF16452">
    <property type="entry name" value="Phage_CI_C"/>
    <property type="match status" value="1"/>
</dbReference>
<name>A0ABM6S3N4_9GAMM</name>
<organism evidence="3 4">
    <name type="scientific">Mixta calida</name>
    <dbReference type="NCBI Taxonomy" id="665913"/>
    <lineage>
        <taxon>Bacteria</taxon>
        <taxon>Pseudomonadati</taxon>
        <taxon>Pseudomonadota</taxon>
        <taxon>Gammaproteobacteria</taxon>
        <taxon>Enterobacterales</taxon>
        <taxon>Erwiniaceae</taxon>
        <taxon>Mixta</taxon>
    </lineage>
</organism>
<dbReference type="InterPro" id="IPR010982">
    <property type="entry name" value="Lambda_DNA-bd_dom_sf"/>
</dbReference>
<protein>
    <submittedName>
        <fullName evidence="3">Phage repressor protein</fullName>
    </submittedName>
</protein>
<evidence type="ECO:0000259" key="1">
    <source>
        <dbReference type="Pfam" id="PF07022"/>
    </source>
</evidence>
<feature type="domain" description="Bacteriophage CI repressor C-terminal" evidence="2">
    <location>
        <begin position="99"/>
        <end position="193"/>
    </location>
</feature>
<gene>
    <name evidence="3" type="ORF">C2E16_16125</name>
</gene>
<dbReference type="RefSeq" id="WP_084971016.1">
    <property type="nucleotide sequence ID" value="NZ_CP026378.1"/>
</dbReference>
<keyword evidence="4" id="KW-1185">Reference proteome</keyword>
<accession>A0ABM6S3N4</accession>
<evidence type="ECO:0000259" key="2">
    <source>
        <dbReference type="Pfam" id="PF16452"/>
    </source>
</evidence>
<dbReference type="Proteomes" id="UP000237673">
    <property type="component" value="Chromosome"/>
</dbReference>
<evidence type="ECO:0000313" key="4">
    <source>
        <dbReference type="Proteomes" id="UP000237673"/>
    </source>
</evidence>
<evidence type="ECO:0000313" key="3">
    <source>
        <dbReference type="EMBL" id="AUY26283.1"/>
    </source>
</evidence>